<accession>A0A1F6GAP0</accession>
<name>A0A1F6GAP0_9PROT</name>
<dbReference type="STRING" id="1817772.A2527_08375"/>
<proteinExistence type="predicted"/>
<dbReference type="Proteomes" id="UP000178449">
    <property type="component" value="Unassembled WGS sequence"/>
</dbReference>
<dbReference type="AlphaFoldDB" id="A0A1F6GAP0"/>
<reference evidence="1 2" key="1">
    <citation type="journal article" date="2016" name="Nat. Commun.">
        <title>Thousands of microbial genomes shed light on interconnected biogeochemical processes in an aquifer system.</title>
        <authorList>
            <person name="Anantharaman K."/>
            <person name="Brown C.T."/>
            <person name="Hug L.A."/>
            <person name="Sharon I."/>
            <person name="Castelle C.J."/>
            <person name="Probst A.J."/>
            <person name="Thomas B.C."/>
            <person name="Singh A."/>
            <person name="Wilkins M.J."/>
            <person name="Karaoz U."/>
            <person name="Brodie E.L."/>
            <person name="Williams K.H."/>
            <person name="Hubbard S.S."/>
            <person name="Banfield J.F."/>
        </authorList>
    </citation>
    <scope>NUCLEOTIDE SEQUENCE [LARGE SCALE GENOMIC DNA]</scope>
</reference>
<organism evidence="1 2">
    <name type="scientific">Candidatus Lambdaproteobacteria bacterium RIFOXYD2_FULL_50_16</name>
    <dbReference type="NCBI Taxonomy" id="1817772"/>
    <lineage>
        <taxon>Bacteria</taxon>
        <taxon>Pseudomonadati</taxon>
        <taxon>Pseudomonadota</taxon>
        <taxon>Candidatus Lambdaproteobacteria</taxon>
    </lineage>
</organism>
<comment type="caution">
    <text evidence="1">The sequence shown here is derived from an EMBL/GenBank/DDBJ whole genome shotgun (WGS) entry which is preliminary data.</text>
</comment>
<evidence type="ECO:0000313" key="2">
    <source>
        <dbReference type="Proteomes" id="UP000178449"/>
    </source>
</evidence>
<sequence>MAALVEMSNVGLFPGEEWGLRGVDLELHWGRRYLIQLKQKDQLNGLLGIMEGRFKADQGVVTKTREYLCRSDRQLLGDKVYRRSAGAILAVESQPIFRFGEERRVKQTMMLQIKAWHLRHFPIYKLHGLDRVRFALLHLAFQETGLILLSQIFFKALDEPMLALFLEFLQKSPCALAIAQADEEPIPELEAWLEGIKYETIDLRGERRSRIGVESGPREESGGIKLEH</sequence>
<protein>
    <submittedName>
        <fullName evidence="1">Uncharacterized protein</fullName>
    </submittedName>
</protein>
<gene>
    <name evidence="1" type="ORF">A2527_08375</name>
</gene>
<evidence type="ECO:0000313" key="1">
    <source>
        <dbReference type="EMBL" id="OGG95178.1"/>
    </source>
</evidence>
<dbReference type="EMBL" id="MFNE01000026">
    <property type="protein sequence ID" value="OGG95178.1"/>
    <property type="molecule type" value="Genomic_DNA"/>
</dbReference>